<gene>
    <name evidence="1" type="ORF">HRQ87_13690</name>
</gene>
<protein>
    <submittedName>
        <fullName evidence="1">Uncharacterized protein</fullName>
    </submittedName>
</protein>
<reference evidence="1 2" key="1">
    <citation type="submission" date="2020-06" db="EMBL/GenBank/DDBJ databases">
        <title>Sulfitobacter algicola sp. nov., isolated from green algae.</title>
        <authorList>
            <person name="Wang C."/>
        </authorList>
    </citation>
    <scope>NUCLEOTIDE SEQUENCE [LARGE SCALE GENOMIC DNA]</scope>
    <source>
        <strain evidence="1 2">1151</strain>
    </source>
</reference>
<evidence type="ECO:0000313" key="2">
    <source>
        <dbReference type="Proteomes" id="UP000777935"/>
    </source>
</evidence>
<name>A0ABX2IYW9_9RHOB</name>
<dbReference type="EMBL" id="JABUFE010000008">
    <property type="protein sequence ID" value="NSX55854.1"/>
    <property type="molecule type" value="Genomic_DNA"/>
</dbReference>
<accession>A0ABX2IYW9</accession>
<sequence length="112" mass="12636">MAEAFNRLPTPGSLKDATGNHGVGFQIVHFAEIAVVSPVFYWQWGSVLSNIRQIRAKWETPTIFENGIEEIVGCIWEMDVVSFEINAWKNTLLTGAGTPKERLSAYIERRLI</sequence>
<organism evidence="1 2">
    <name type="scientific">Parasulfitobacter algicola</name>
    <dbReference type="NCBI Taxonomy" id="2614809"/>
    <lineage>
        <taxon>Bacteria</taxon>
        <taxon>Pseudomonadati</taxon>
        <taxon>Pseudomonadota</taxon>
        <taxon>Alphaproteobacteria</taxon>
        <taxon>Rhodobacterales</taxon>
        <taxon>Roseobacteraceae</taxon>
        <taxon>Parasulfitobacter</taxon>
    </lineage>
</organism>
<evidence type="ECO:0000313" key="1">
    <source>
        <dbReference type="EMBL" id="NSX55854.1"/>
    </source>
</evidence>
<dbReference type="Proteomes" id="UP000777935">
    <property type="component" value="Unassembled WGS sequence"/>
</dbReference>
<proteinExistence type="predicted"/>
<dbReference type="RefSeq" id="WP_174139004.1">
    <property type="nucleotide sequence ID" value="NZ_JABUFE010000008.1"/>
</dbReference>
<comment type="caution">
    <text evidence="1">The sequence shown here is derived from an EMBL/GenBank/DDBJ whole genome shotgun (WGS) entry which is preliminary data.</text>
</comment>
<keyword evidence="2" id="KW-1185">Reference proteome</keyword>